<proteinExistence type="predicted"/>
<protein>
    <submittedName>
        <fullName evidence="1">Uncharacterized protein</fullName>
    </submittedName>
</protein>
<gene>
    <name evidence="1" type="ORF">CWC19_02775</name>
</gene>
<reference evidence="2" key="2">
    <citation type="submission" date="2019-06" db="EMBL/GenBank/DDBJ databases">
        <title>Co-occurence of chitin degradation, pigmentation and bioactivity in marine Pseudoalteromonas.</title>
        <authorList>
            <person name="Sonnenschein E.C."/>
            <person name="Bech P.K."/>
        </authorList>
    </citation>
    <scope>NUCLEOTIDE SEQUENCE [LARGE SCALE GENOMIC DNA]</scope>
    <source>
        <strain evidence="2">S3790</strain>
    </source>
</reference>
<evidence type="ECO:0000313" key="2">
    <source>
        <dbReference type="Proteomes" id="UP000307217"/>
    </source>
</evidence>
<reference evidence="1 2" key="1">
    <citation type="submission" date="2018-01" db="EMBL/GenBank/DDBJ databases">
        <authorList>
            <person name="Paulsen S."/>
            <person name="Gram L.K."/>
        </authorList>
    </citation>
    <scope>NUCLEOTIDE SEQUENCE [LARGE SCALE GENOMIC DNA]</scope>
    <source>
        <strain evidence="1 2">S3790</strain>
    </source>
</reference>
<dbReference type="AlphaFoldDB" id="A0A5S3VDC5"/>
<accession>A0A5S3VDC5</accession>
<evidence type="ECO:0000313" key="1">
    <source>
        <dbReference type="EMBL" id="TMO70125.1"/>
    </source>
</evidence>
<comment type="caution">
    <text evidence="1">The sequence shown here is derived from an EMBL/GenBank/DDBJ whole genome shotgun (WGS) entry which is preliminary data.</text>
</comment>
<dbReference type="EMBL" id="PNBX01000007">
    <property type="protein sequence ID" value="TMO70125.1"/>
    <property type="molecule type" value="Genomic_DNA"/>
</dbReference>
<name>A0A5S3VDC5_9GAMM</name>
<dbReference type="Proteomes" id="UP000307217">
    <property type="component" value="Unassembled WGS sequence"/>
</dbReference>
<sequence>MAWIQTTKQILCIVLFSLLPSVHGSSEKRVQMYIRDDVYVDYQKFLAGRSALDITDFSGGYIRRDVVDMIIVQQALLLGGFKKKFLYQTGNVNFRNTSLLRQGKLLLSFDSYWLADAEAEQSHVFISDAVIEYGQYYGGIYYAPDNMRVQKVKQLDDLAELTAVSTPRWRTDWQTLSLLPLKRLEVEHSWVAQAHMVSMQWVDFMLMPLMPSKGNEYKLADIHLIAHKNLVVLLLGSRHFVVSRRHVDGERAFKALQIGLNILREKGAIRKAYTEAGFIPDLSQFKVLNATDMKLIESR</sequence>
<dbReference type="RefSeq" id="WP_138589875.1">
    <property type="nucleotide sequence ID" value="NZ_PNBX01000007.1"/>
</dbReference>
<organism evidence="1 2">
    <name type="scientific">Pseudoalteromonas aurantia</name>
    <dbReference type="NCBI Taxonomy" id="43654"/>
    <lineage>
        <taxon>Bacteria</taxon>
        <taxon>Pseudomonadati</taxon>
        <taxon>Pseudomonadota</taxon>
        <taxon>Gammaproteobacteria</taxon>
        <taxon>Alteromonadales</taxon>
        <taxon>Pseudoalteromonadaceae</taxon>
        <taxon>Pseudoalteromonas</taxon>
    </lineage>
</organism>
<dbReference type="OrthoDB" id="5452199at2"/>